<dbReference type="EMBL" id="JAOYFB010000004">
    <property type="protein sequence ID" value="KAK4013261.1"/>
    <property type="molecule type" value="Genomic_DNA"/>
</dbReference>
<comment type="caution">
    <text evidence="1">The sequence shown here is derived from an EMBL/GenBank/DDBJ whole genome shotgun (WGS) entry which is preliminary data.</text>
</comment>
<sequence>MQSDNHEPVSLSFFFVNLCLRNPLVFESHWAATVCHLHVYSQAQPTEPIHVSLARGSFPSSTTFVFKAGHLESCDLRCLGPGSWISFMGIDCWFAVE</sequence>
<name>A0ABQ9ZK13_9CRUS</name>
<proteinExistence type="predicted"/>
<keyword evidence="2" id="KW-1185">Reference proteome</keyword>
<organism evidence="1 2">
    <name type="scientific">Daphnia magna</name>
    <dbReference type="NCBI Taxonomy" id="35525"/>
    <lineage>
        <taxon>Eukaryota</taxon>
        <taxon>Metazoa</taxon>
        <taxon>Ecdysozoa</taxon>
        <taxon>Arthropoda</taxon>
        <taxon>Crustacea</taxon>
        <taxon>Branchiopoda</taxon>
        <taxon>Diplostraca</taxon>
        <taxon>Cladocera</taxon>
        <taxon>Anomopoda</taxon>
        <taxon>Daphniidae</taxon>
        <taxon>Daphnia</taxon>
    </lineage>
</organism>
<protein>
    <submittedName>
        <fullName evidence="1">Uncharacterized protein</fullName>
    </submittedName>
</protein>
<accession>A0ABQ9ZK13</accession>
<dbReference type="Proteomes" id="UP001234178">
    <property type="component" value="Unassembled WGS sequence"/>
</dbReference>
<evidence type="ECO:0000313" key="1">
    <source>
        <dbReference type="EMBL" id="KAK4013261.1"/>
    </source>
</evidence>
<reference evidence="1 2" key="1">
    <citation type="journal article" date="2023" name="Nucleic Acids Res.">
        <title>The hologenome of Daphnia magna reveals possible DNA methylation and microbiome-mediated evolution of the host genome.</title>
        <authorList>
            <person name="Chaturvedi A."/>
            <person name="Li X."/>
            <person name="Dhandapani V."/>
            <person name="Marshall H."/>
            <person name="Kissane S."/>
            <person name="Cuenca-Cambronero M."/>
            <person name="Asole G."/>
            <person name="Calvet F."/>
            <person name="Ruiz-Romero M."/>
            <person name="Marangio P."/>
            <person name="Guigo R."/>
            <person name="Rago D."/>
            <person name="Mirbahai L."/>
            <person name="Eastwood N."/>
            <person name="Colbourne J.K."/>
            <person name="Zhou J."/>
            <person name="Mallon E."/>
            <person name="Orsini L."/>
        </authorList>
    </citation>
    <scope>NUCLEOTIDE SEQUENCE [LARGE SCALE GENOMIC DNA]</scope>
    <source>
        <strain evidence="1">LRV0_1</strain>
    </source>
</reference>
<evidence type="ECO:0000313" key="2">
    <source>
        <dbReference type="Proteomes" id="UP001234178"/>
    </source>
</evidence>
<gene>
    <name evidence="1" type="ORF">OUZ56_025495</name>
</gene>